<dbReference type="PANTHER" id="PTHR43767:SF1">
    <property type="entry name" value="NONRIBOSOMAL PEPTIDE SYNTHASE PES1 (EUROFUNG)-RELATED"/>
    <property type="match status" value="1"/>
</dbReference>
<gene>
    <name evidence="2" type="ORF">MFLO_02262</name>
</gene>
<evidence type="ECO:0000313" key="2">
    <source>
        <dbReference type="EMBL" id="EUJ33577.1"/>
    </source>
</evidence>
<reference evidence="2 3" key="1">
    <citation type="journal article" date="2014" name="Int. J. Syst. Evol. Microbiol.">
        <title>Listeria floridensis sp. nov., Listeria aquatica sp. nov., Listeria cornellensis sp. nov., Listeria riparia sp. nov. and Listeria grandensis sp. nov., from agricultural and natural environments.</title>
        <authorList>
            <person name="den Bakker H.C."/>
            <person name="Warchocki S."/>
            <person name="Wright E.M."/>
            <person name="Allred A.F."/>
            <person name="Ahlstrom C."/>
            <person name="Manuel C.S."/>
            <person name="Stasiewicz M.J."/>
            <person name="Burrell A."/>
            <person name="Roof S."/>
            <person name="Strawn L."/>
            <person name="Fortes E.D."/>
            <person name="Nightingale K.K."/>
            <person name="Kephart D."/>
            <person name="Wiedmann M."/>
        </authorList>
    </citation>
    <scope>NUCLEOTIDE SEQUENCE [LARGE SCALE GENOMIC DNA]</scope>
    <source>
        <strain evidence="2 3">FSL S10-1187</strain>
    </source>
</reference>
<sequence>MIEMENWLKMRAQLSGEKTALYFGEKSYTFQDVYLMAEKCAERLTELGGGKGDFIALLGRNDVETYVAIHALELIGASTVFLNPRLSPLEMQFQLEDSGAKFLMYHSDFTTAVSRLVVPATSFEELEALSGAVSKKNRNRTDRYCLGHVYFWDDGEAERSLANIWQSLFQRDGIYA</sequence>
<name>A0ABP3B2P2_9LIST</name>
<feature type="domain" description="AMP-dependent synthetase/ligase" evidence="1">
    <location>
        <begin position="11"/>
        <end position="113"/>
    </location>
</feature>
<accession>A0ABP3B2P2</accession>
<dbReference type="Gene3D" id="3.40.50.12780">
    <property type="entry name" value="N-terminal domain of ligase-like"/>
    <property type="match status" value="1"/>
</dbReference>
<dbReference type="Pfam" id="PF00501">
    <property type="entry name" value="AMP-binding"/>
    <property type="match status" value="1"/>
</dbReference>
<dbReference type="InterPro" id="IPR042099">
    <property type="entry name" value="ANL_N_sf"/>
</dbReference>
<evidence type="ECO:0000313" key="3">
    <source>
        <dbReference type="Proteomes" id="UP000019249"/>
    </source>
</evidence>
<dbReference type="GO" id="GO:0008756">
    <property type="term" value="F:o-succinylbenzoate-CoA ligase activity"/>
    <property type="evidence" value="ECO:0007669"/>
    <property type="project" value="UniProtKB-EC"/>
</dbReference>
<dbReference type="Proteomes" id="UP000019249">
    <property type="component" value="Unassembled WGS sequence"/>
</dbReference>
<dbReference type="InterPro" id="IPR000873">
    <property type="entry name" value="AMP-dep_synth/lig_dom"/>
</dbReference>
<dbReference type="PANTHER" id="PTHR43767">
    <property type="entry name" value="LONG-CHAIN-FATTY-ACID--COA LIGASE"/>
    <property type="match status" value="1"/>
</dbReference>
<evidence type="ECO:0000259" key="1">
    <source>
        <dbReference type="Pfam" id="PF00501"/>
    </source>
</evidence>
<comment type="caution">
    <text evidence="2">The sequence shown here is derived from an EMBL/GenBank/DDBJ whole genome shotgun (WGS) entry which is preliminary data.</text>
</comment>
<keyword evidence="3" id="KW-1185">Reference proteome</keyword>
<dbReference type="EMBL" id="AODF01000002">
    <property type="protein sequence ID" value="EUJ33577.1"/>
    <property type="molecule type" value="Genomic_DNA"/>
</dbReference>
<dbReference type="InterPro" id="IPR050237">
    <property type="entry name" value="ATP-dep_AMP-bd_enzyme"/>
</dbReference>
<protein>
    <submittedName>
        <fullName evidence="2">O-succinylbenzoic acid--CoA ligase</fullName>
        <ecNumber evidence="2">6.2.1.26</ecNumber>
    </submittedName>
</protein>
<dbReference type="SUPFAM" id="SSF56801">
    <property type="entry name" value="Acetyl-CoA synthetase-like"/>
    <property type="match status" value="1"/>
</dbReference>
<keyword evidence="2" id="KW-0436">Ligase</keyword>
<dbReference type="EC" id="6.2.1.26" evidence="2"/>
<proteinExistence type="predicted"/>
<organism evidence="2 3">
    <name type="scientific">Listeria floridensis FSL S10-1187</name>
    <dbReference type="NCBI Taxonomy" id="1265817"/>
    <lineage>
        <taxon>Bacteria</taxon>
        <taxon>Bacillati</taxon>
        <taxon>Bacillota</taxon>
        <taxon>Bacilli</taxon>
        <taxon>Bacillales</taxon>
        <taxon>Listeriaceae</taxon>
        <taxon>Listeria</taxon>
    </lineage>
</organism>